<reference evidence="1 2" key="1">
    <citation type="submission" date="2020-07" db="EMBL/GenBank/DDBJ databases">
        <title>Sequencing the genomes of 1000 actinobacteria strains.</title>
        <authorList>
            <person name="Klenk H.-P."/>
        </authorList>
    </citation>
    <scope>NUCLEOTIDE SEQUENCE [LARGE SCALE GENOMIC DNA]</scope>
    <source>
        <strain evidence="1 2">DSM 18448</strain>
    </source>
</reference>
<dbReference type="RefSeq" id="WP_179790963.1">
    <property type="nucleotide sequence ID" value="NZ_BAAARR010000045.1"/>
</dbReference>
<proteinExistence type="predicted"/>
<dbReference type="AlphaFoldDB" id="A0A852ZKC0"/>
<protein>
    <recommendedName>
        <fullName evidence="3">Thiamine kinase</fullName>
    </recommendedName>
</protein>
<evidence type="ECO:0000313" key="1">
    <source>
        <dbReference type="EMBL" id="NYH93434.1"/>
    </source>
</evidence>
<evidence type="ECO:0000313" key="2">
    <source>
        <dbReference type="Proteomes" id="UP000579605"/>
    </source>
</evidence>
<organism evidence="1 2">
    <name type="scientific">Actinopolymorpha rutila</name>
    <dbReference type="NCBI Taxonomy" id="446787"/>
    <lineage>
        <taxon>Bacteria</taxon>
        <taxon>Bacillati</taxon>
        <taxon>Actinomycetota</taxon>
        <taxon>Actinomycetes</taxon>
        <taxon>Propionibacteriales</taxon>
        <taxon>Actinopolymorphaceae</taxon>
        <taxon>Actinopolymorpha</taxon>
    </lineage>
</organism>
<keyword evidence="2" id="KW-1185">Reference proteome</keyword>
<name>A0A852ZKC0_9ACTN</name>
<dbReference type="SUPFAM" id="SSF56112">
    <property type="entry name" value="Protein kinase-like (PK-like)"/>
    <property type="match status" value="1"/>
</dbReference>
<comment type="caution">
    <text evidence="1">The sequence shown here is derived from an EMBL/GenBank/DDBJ whole genome shotgun (WGS) entry which is preliminary data.</text>
</comment>
<dbReference type="EMBL" id="JACBZH010000001">
    <property type="protein sequence ID" value="NYH93434.1"/>
    <property type="molecule type" value="Genomic_DNA"/>
</dbReference>
<dbReference type="Gene3D" id="3.90.1200.10">
    <property type="match status" value="1"/>
</dbReference>
<accession>A0A852ZKC0</accession>
<gene>
    <name evidence="1" type="ORF">F4554_006072</name>
</gene>
<dbReference type="InterPro" id="IPR011009">
    <property type="entry name" value="Kinase-like_dom_sf"/>
</dbReference>
<sequence length="284" mass="32333">MAELTTTYVREVLLREVGGPDWQISEPLGTGSKTRLVHRGSTALAVKLVDTPPRITARLSEIGVTPPIVAVGEYDKRRYTIQQAVTGPHPDRDWFAGNLPRWADLVRSYLDDDELHRLLAETPAFWRLDVTGAVAVIDRSPAPTMPVLQEPGFRASLERWREQAEAVVRLPHQPIHPDAHVHNYVIAGGRPYLLDWEYVDLSDPLRDVGFQVCGSLHRGRWAEFLRRIGHAPSEELEIAMLWWAAFKMAMNAFFNDGRGDERGAAFHAHYFRMAVDRRSWVDQR</sequence>
<evidence type="ECO:0008006" key="3">
    <source>
        <dbReference type="Google" id="ProtNLM"/>
    </source>
</evidence>
<dbReference type="Proteomes" id="UP000579605">
    <property type="component" value="Unassembled WGS sequence"/>
</dbReference>